<evidence type="ECO:0000313" key="2">
    <source>
        <dbReference type="Proteomes" id="UP000315217"/>
    </source>
</evidence>
<proteinExistence type="predicted"/>
<sequence>MGKRYFVGPAKVKMNYIAPLDRFRLLTVAGHPVLAQLPTPDDPESLRLVVIQRFPSNTKPGIMVWIDFTGKSVEETVALAAKIMGVRP</sequence>
<gene>
    <name evidence="1" type="ORF">E6G98_14075</name>
</gene>
<dbReference type="EMBL" id="VBAI01000303">
    <property type="protein sequence ID" value="TMJ06965.1"/>
    <property type="molecule type" value="Genomic_DNA"/>
</dbReference>
<dbReference type="Proteomes" id="UP000315217">
    <property type="component" value="Unassembled WGS sequence"/>
</dbReference>
<organism evidence="1 2">
    <name type="scientific">Candidatus Segetimicrobium genomatis</name>
    <dbReference type="NCBI Taxonomy" id="2569760"/>
    <lineage>
        <taxon>Bacteria</taxon>
        <taxon>Bacillati</taxon>
        <taxon>Candidatus Sysuimicrobiota</taxon>
        <taxon>Candidatus Sysuimicrobiia</taxon>
        <taxon>Candidatus Sysuimicrobiales</taxon>
        <taxon>Candidatus Segetimicrobiaceae</taxon>
        <taxon>Candidatus Segetimicrobium</taxon>
    </lineage>
</organism>
<name>A0A537LG46_9BACT</name>
<protein>
    <submittedName>
        <fullName evidence="1">Uncharacterized protein</fullName>
    </submittedName>
</protein>
<accession>A0A537LG46</accession>
<evidence type="ECO:0000313" key="1">
    <source>
        <dbReference type="EMBL" id="TMJ06965.1"/>
    </source>
</evidence>
<dbReference type="AlphaFoldDB" id="A0A537LG46"/>
<comment type="caution">
    <text evidence="1">The sequence shown here is derived from an EMBL/GenBank/DDBJ whole genome shotgun (WGS) entry which is preliminary data.</text>
</comment>
<reference evidence="1 2" key="1">
    <citation type="journal article" date="2019" name="Nat. Microbiol.">
        <title>Mediterranean grassland soil C-N compound turnover is dependent on rainfall and depth, and is mediated by genomically divergent microorganisms.</title>
        <authorList>
            <person name="Diamond S."/>
            <person name="Andeer P.F."/>
            <person name="Li Z."/>
            <person name="Crits-Christoph A."/>
            <person name="Burstein D."/>
            <person name="Anantharaman K."/>
            <person name="Lane K.R."/>
            <person name="Thomas B.C."/>
            <person name="Pan C."/>
            <person name="Northen T.R."/>
            <person name="Banfield J.F."/>
        </authorList>
    </citation>
    <scope>NUCLEOTIDE SEQUENCE [LARGE SCALE GENOMIC DNA]</scope>
    <source>
        <strain evidence="1">NP_1</strain>
    </source>
</reference>